<dbReference type="InterPro" id="IPR009061">
    <property type="entry name" value="DNA-bd_dom_put_sf"/>
</dbReference>
<accession>A0A518APT7</accession>
<dbReference type="RefSeq" id="WP_145252219.1">
    <property type="nucleotide sequence ID" value="NZ_CP036278.1"/>
</dbReference>
<keyword evidence="3" id="KW-1185">Reference proteome</keyword>
<dbReference type="EMBL" id="CP036278">
    <property type="protein sequence ID" value="QDU56734.1"/>
    <property type="molecule type" value="Genomic_DNA"/>
</dbReference>
<evidence type="ECO:0000313" key="3">
    <source>
        <dbReference type="Proteomes" id="UP000315750"/>
    </source>
</evidence>
<dbReference type="AlphaFoldDB" id="A0A518APT7"/>
<evidence type="ECO:0000313" key="2">
    <source>
        <dbReference type="EMBL" id="QDU56734.1"/>
    </source>
</evidence>
<dbReference type="SUPFAM" id="SSF46955">
    <property type="entry name" value="Putative DNA-binding domain"/>
    <property type="match status" value="1"/>
</dbReference>
<organism evidence="2 3">
    <name type="scientific">Aeoliella mucimassa</name>
    <dbReference type="NCBI Taxonomy" id="2527972"/>
    <lineage>
        <taxon>Bacteria</taxon>
        <taxon>Pseudomonadati</taxon>
        <taxon>Planctomycetota</taxon>
        <taxon>Planctomycetia</taxon>
        <taxon>Pirellulales</taxon>
        <taxon>Lacipirellulaceae</taxon>
        <taxon>Aeoliella</taxon>
    </lineage>
</organism>
<dbReference type="Pfam" id="PF12728">
    <property type="entry name" value="HTH_17"/>
    <property type="match status" value="1"/>
</dbReference>
<dbReference type="InterPro" id="IPR041657">
    <property type="entry name" value="HTH_17"/>
</dbReference>
<name>A0A518APT7_9BACT</name>
<evidence type="ECO:0000259" key="1">
    <source>
        <dbReference type="Pfam" id="PF12728"/>
    </source>
</evidence>
<dbReference type="KEGG" id="amuc:Pan181_29440"/>
<dbReference type="Proteomes" id="UP000315750">
    <property type="component" value="Chromosome"/>
</dbReference>
<feature type="domain" description="Helix-turn-helix" evidence="1">
    <location>
        <begin position="22"/>
        <end position="69"/>
    </location>
</feature>
<proteinExistence type="predicted"/>
<sequence length="80" mass="8504">MNSPACLSNPYQIGRELAPPTLLSPKQASEALSISPRKLWTMTASGEITCVRLGRSVRYSVAELHRLVSASSEGGAKCAT</sequence>
<protein>
    <submittedName>
        <fullName evidence="2">Helix-turn-helix domain protein</fullName>
    </submittedName>
</protein>
<gene>
    <name evidence="2" type="ORF">Pan181_29440</name>
</gene>
<dbReference type="OrthoDB" id="289890at2"/>
<reference evidence="2 3" key="1">
    <citation type="submission" date="2019-02" db="EMBL/GenBank/DDBJ databases">
        <title>Deep-cultivation of Planctomycetes and their phenomic and genomic characterization uncovers novel biology.</title>
        <authorList>
            <person name="Wiegand S."/>
            <person name="Jogler M."/>
            <person name="Boedeker C."/>
            <person name="Pinto D."/>
            <person name="Vollmers J."/>
            <person name="Rivas-Marin E."/>
            <person name="Kohn T."/>
            <person name="Peeters S.H."/>
            <person name="Heuer A."/>
            <person name="Rast P."/>
            <person name="Oberbeckmann S."/>
            <person name="Bunk B."/>
            <person name="Jeske O."/>
            <person name="Meyerdierks A."/>
            <person name="Storesund J.E."/>
            <person name="Kallscheuer N."/>
            <person name="Luecker S."/>
            <person name="Lage O.M."/>
            <person name="Pohl T."/>
            <person name="Merkel B.J."/>
            <person name="Hornburger P."/>
            <person name="Mueller R.-W."/>
            <person name="Bruemmer F."/>
            <person name="Labrenz M."/>
            <person name="Spormann A.M."/>
            <person name="Op den Camp H."/>
            <person name="Overmann J."/>
            <person name="Amann R."/>
            <person name="Jetten M.S.M."/>
            <person name="Mascher T."/>
            <person name="Medema M.H."/>
            <person name="Devos D.P."/>
            <person name="Kaster A.-K."/>
            <person name="Ovreas L."/>
            <person name="Rohde M."/>
            <person name="Galperin M.Y."/>
            <person name="Jogler C."/>
        </authorList>
    </citation>
    <scope>NUCLEOTIDE SEQUENCE [LARGE SCALE GENOMIC DNA]</scope>
    <source>
        <strain evidence="2 3">Pan181</strain>
    </source>
</reference>